<protein>
    <submittedName>
        <fullName evidence="1">RCG51641</fullName>
    </submittedName>
</protein>
<proteinExistence type="predicted"/>
<accession>A6IZN3</accession>
<dbReference type="EMBL" id="CH473972">
    <property type="protein sequence ID" value="EDL92711.1"/>
    <property type="molecule type" value="Genomic_DNA"/>
</dbReference>
<reference evidence="2" key="1">
    <citation type="submission" date="2005-09" db="EMBL/GenBank/DDBJ databases">
        <authorList>
            <person name="Mural R.J."/>
            <person name="Li P.W."/>
            <person name="Adams M.D."/>
            <person name="Amanatides P.G."/>
            <person name="Baden-Tillson H."/>
            <person name="Barnstead M."/>
            <person name="Chin S.H."/>
            <person name="Dew I."/>
            <person name="Evans C.A."/>
            <person name="Ferriera S."/>
            <person name="Flanigan M."/>
            <person name="Fosler C."/>
            <person name="Glodek A."/>
            <person name="Gu Z."/>
            <person name="Holt R.A."/>
            <person name="Jennings D."/>
            <person name="Kraft C.L."/>
            <person name="Lu F."/>
            <person name="Nguyen T."/>
            <person name="Nusskern D.R."/>
            <person name="Pfannkoch C.M."/>
            <person name="Sitter C."/>
            <person name="Sutton G.G."/>
            <person name="Venter J.C."/>
            <person name="Wang Z."/>
            <person name="Woodage T."/>
            <person name="Zheng X.H."/>
            <person name="Zhong F."/>
        </authorList>
    </citation>
    <scope>NUCLEOTIDE SEQUENCE [LARGE SCALE GENOMIC DNA]</scope>
    <source>
        <strain>BN</strain>
        <strain evidence="2">Sprague-Dawley</strain>
    </source>
</reference>
<organism evidence="1 2">
    <name type="scientific">Rattus norvegicus</name>
    <name type="common">Rat</name>
    <dbReference type="NCBI Taxonomy" id="10116"/>
    <lineage>
        <taxon>Eukaryota</taxon>
        <taxon>Metazoa</taxon>
        <taxon>Chordata</taxon>
        <taxon>Craniata</taxon>
        <taxon>Vertebrata</taxon>
        <taxon>Euteleostomi</taxon>
        <taxon>Mammalia</taxon>
        <taxon>Eutheria</taxon>
        <taxon>Euarchontoglires</taxon>
        <taxon>Glires</taxon>
        <taxon>Rodentia</taxon>
        <taxon>Myomorpha</taxon>
        <taxon>Muroidea</taxon>
        <taxon>Muridae</taxon>
        <taxon>Murinae</taxon>
        <taxon>Rattus</taxon>
    </lineage>
</organism>
<dbReference type="AlphaFoldDB" id="A6IZN3"/>
<dbReference type="Proteomes" id="UP000234681">
    <property type="component" value="Chromosome 19"/>
</dbReference>
<sequence length="58" mass="6392">MHITIEPSKGRGQPTSSHLYLWRSSALFSGSIQLSVDLHPRMGLYEPSSLPTPVHAGY</sequence>
<evidence type="ECO:0000313" key="2">
    <source>
        <dbReference type="Proteomes" id="UP000234681"/>
    </source>
</evidence>
<name>A6IZN3_RAT</name>
<evidence type="ECO:0000313" key="1">
    <source>
        <dbReference type="EMBL" id="EDL92711.1"/>
    </source>
</evidence>
<gene>
    <name evidence="1" type="ORF">rCG_51641</name>
</gene>